<organism evidence="6 7">
    <name type="scientific">Adhaeretor mobilis</name>
    <dbReference type="NCBI Taxonomy" id="1930276"/>
    <lineage>
        <taxon>Bacteria</taxon>
        <taxon>Pseudomonadati</taxon>
        <taxon>Planctomycetota</taxon>
        <taxon>Planctomycetia</taxon>
        <taxon>Pirellulales</taxon>
        <taxon>Lacipirellulaceae</taxon>
        <taxon>Adhaeretor</taxon>
    </lineage>
</organism>
<comment type="similarity">
    <text evidence="1">Belongs to the membrane fusion protein (MFP) (TC 8.A.1) family.</text>
</comment>
<dbReference type="Gene3D" id="2.40.50.100">
    <property type="match status" value="1"/>
</dbReference>
<dbReference type="Gene3D" id="2.40.30.170">
    <property type="match status" value="1"/>
</dbReference>
<dbReference type="Gene3D" id="1.10.287.470">
    <property type="entry name" value="Helix hairpin bin"/>
    <property type="match status" value="1"/>
</dbReference>
<dbReference type="Proteomes" id="UP000319852">
    <property type="component" value="Chromosome"/>
</dbReference>
<dbReference type="NCBIfam" id="TIGR01730">
    <property type="entry name" value="RND_mfp"/>
    <property type="match status" value="1"/>
</dbReference>
<reference evidence="6 7" key="1">
    <citation type="submission" date="2019-02" db="EMBL/GenBank/DDBJ databases">
        <title>Deep-cultivation of Planctomycetes and their phenomic and genomic characterization uncovers novel biology.</title>
        <authorList>
            <person name="Wiegand S."/>
            <person name="Jogler M."/>
            <person name="Boedeker C."/>
            <person name="Pinto D."/>
            <person name="Vollmers J."/>
            <person name="Rivas-Marin E."/>
            <person name="Kohn T."/>
            <person name="Peeters S.H."/>
            <person name="Heuer A."/>
            <person name="Rast P."/>
            <person name="Oberbeckmann S."/>
            <person name="Bunk B."/>
            <person name="Jeske O."/>
            <person name="Meyerdierks A."/>
            <person name="Storesund J.E."/>
            <person name="Kallscheuer N."/>
            <person name="Luecker S."/>
            <person name="Lage O.M."/>
            <person name="Pohl T."/>
            <person name="Merkel B.J."/>
            <person name="Hornburger P."/>
            <person name="Mueller R.-W."/>
            <person name="Bruemmer F."/>
            <person name="Labrenz M."/>
            <person name="Spormann A.M."/>
            <person name="Op den Camp H."/>
            <person name="Overmann J."/>
            <person name="Amann R."/>
            <person name="Jetten M.S.M."/>
            <person name="Mascher T."/>
            <person name="Medema M.H."/>
            <person name="Devos D.P."/>
            <person name="Kaster A.-K."/>
            <person name="Ovreas L."/>
            <person name="Rohde M."/>
            <person name="Galperin M.Y."/>
            <person name="Jogler C."/>
        </authorList>
    </citation>
    <scope>NUCLEOTIDE SEQUENCE [LARGE SCALE GENOMIC DNA]</scope>
    <source>
        <strain evidence="6 7">HG15A2</strain>
    </source>
</reference>
<evidence type="ECO:0000259" key="3">
    <source>
        <dbReference type="Pfam" id="PF25954"/>
    </source>
</evidence>
<dbReference type="Pfam" id="PF25954">
    <property type="entry name" value="Beta-barrel_RND_2"/>
    <property type="match status" value="1"/>
</dbReference>
<dbReference type="Pfam" id="PF25989">
    <property type="entry name" value="YknX_C"/>
    <property type="match status" value="1"/>
</dbReference>
<dbReference type="PANTHER" id="PTHR30469:SF15">
    <property type="entry name" value="HLYD FAMILY OF SECRETION PROTEINS"/>
    <property type="match status" value="1"/>
</dbReference>
<dbReference type="InterPro" id="IPR058792">
    <property type="entry name" value="Beta-barrel_RND_2"/>
</dbReference>
<evidence type="ECO:0000313" key="6">
    <source>
        <dbReference type="EMBL" id="QDT01479.1"/>
    </source>
</evidence>
<feature type="domain" description="CzcB-like barrel-sandwich hybrid" evidence="4">
    <location>
        <begin position="66"/>
        <end position="242"/>
    </location>
</feature>
<evidence type="ECO:0000259" key="4">
    <source>
        <dbReference type="Pfam" id="PF25973"/>
    </source>
</evidence>
<feature type="region of interest" description="Disordered" evidence="2">
    <location>
        <begin position="402"/>
        <end position="426"/>
    </location>
</feature>
<keyword evidence="7" id="KW-1185">Reference proteome</keyword>
<dbReference type="GO" id="GO:1990281">
    <property type="term" value="C:efflux pump complex"/>
    <property type="evidence" value="ECO:0007669"/>
    <property type="project" value="TreeGrafter"/>
</dbReference>
<dbReference type="InterPro" id="IPR058637">
    <property type="entry name" value="YknX-like_C"/>
</dbReference>
<proteinExistence type="inferred from homology"/>
<dbReference type="InterPro" id="IPR058647">
    <property type="entry name" value="BSH_CzcB-like"/>
</dbReference>
<dbReference type="Pfam" id="PF25973">
    <property type="entry name" value="BSH_CzcB"/>
    <property type="match status" value="1"/>
</dbReference>
<dbReference type="GO" id="GO:0015562">
    <property type="term" value="F:efflux transmembrane transporter activity"/>
    <property type="evidence" value="ECO:0007669"/>
    <property type="project" value="TreeGrafter"/>
</dbReference>
<dbReference type="KEGG" id="amob:HG15A2_48210"/>
<dbReference type="InterPro" id="IPR006143">
    <property type="entry name" value="RND_pump_MFP"/>
</dbReference>
<name>A0A517N2X0_9BACT</name>
<evidence type="ECO:0000259" key="5">
    <source>
        <dbReference type="Pfam" id="PF25989"/>
    </source>
</evidence>
<evidence type="ECO:0000256" key="2">
    <source>
        <dbReference type="SAM" id="MobiDB-lite"/>
    </source>
</evidence>
<dbReference type="AlphaFoldDB" id="A0A517N2X0"/>
<dbReference type="SUPFAM" id="SSF111369">
    <property type="entry name" value="HlyD-like secretion proteins"/>
    <property type="match status" value="1"/>
</dbReference>
<feature type="compositionally biased region" description="Polar residues" evidence="2">
    <location>
        <begin position="404"/>
        <end position="426"/>
    </location>
</feature>
<dbReference type="PANTHER" id="PTHR30469">
    <property type="entry name" value="MULTIDRUG RESISTANCE PROTEIN MDTA"/>
    <property type="match status" value="1"/>
</dbReference>
<accession>A0A517N2X0</accession>
<dbReference type="Gene3D" id="2.40.420.20">
    <property type="match status" value="1"/>
</dbReference>
<dbReference type="EMBL" id="CP036263">
    <property type="protein sequence ID" value="QDT01479.1"/>
    <property type="molecule type" value="Genomic_DNA"/>
</dbReference>
<evidence type="ECO:0000313" key="7">
    <source>
        <dbReference type="Proteomes" id="UP000319852"/>
    </source>
</evidence>
<gene>
    <name evidence="6" type="primary">ttgG</name>
    <name evidence="6" type="ORF">HG15A2_48210</name>
</gene>
<evidence type="ECO:0000256" key="1">
    <source>
        <dbReference type="ARBA" id="ARBA00009477"/>
    </source>
</evidence>
<protein>
    <submittedName>
        <fullName evidence="6">Toluene efflux pump periplasmic linker protein TtgG</fullName>
    </submittedName>
</protein>
<feature type="domain" description="YknX-like C-terminal permuted SH3-like" evidence="5">
    <location>
        <begin position="332"/>
        <end position="386"/>
    </location>
</feature>
<feature type="domain" description="CusB-like beta-barrel" evidence="3">
    <location>
        <begin position="253"/>
        <end position="322"/>
    </location>
</feature>
<sequence>MPYASWVCCFGALFGIGAIGCSRPTPPTDFENSPVAVHEVDVDRIQLQSWPRTVRVQGSMLAYEDAVIGSKLPGRVAAVNVDLGSIVRQGDVMVELVRHELELRVGLAEAQLRQACAVIGIKPEEDETLFNASQAPGVTLEQALVAEAQSIVNRAEQLLSSRAVSKQEFDTMVAQLKAAQARYSSALNLVNEQISMIGVRRKELALAKQLVVDSQITAPFDGVVGERHISPGEFVSVGQTLVSLVRADLLRFTAGVPESHAAKIKEGQTVNIVDGLNITSPISTKITRISPTVMQASRSVLIEADVPNPLLDLQAGIFAEAEVVIDAHNESLVLPLSAVSRFAGVQKVWVVSDGIAEQKTIRTGREDGHRIEILQGIDRDDLIIVDEKQGHGGPVVARERAAESQPQANVPSTSSVANCDSLNNTN</sequence>